<keyword evidence="4" id="KW-0444">Lipid biosynthesis</keyword>
<evidence type="ECO:0000256" key="8">
    <source>
        <dbReference type="ARBA" id="ARBA00022777"/>
    </source>
</evidence>
<evidence type="ECO:0000256" key="10">
    <source>
        <dbReference type="ARBA" id="ARBA00022989"/>
    </source>
</evidence>
<keyword evidence="13" id="KW-0594">Phospholipid biosynthesis</keyword>
<evidence type="ECO:0000256" key="1">
    <source>
        <dbReference type="ARBA" id="ARBA00004651"/>
    </source>
</evidence>
<dbReference type="PANTHER" id="PTHR34299:SF1">
    <property type="entry name" value="DIACYLGLYCEROL KINASE"/>
    <property type="match status" value="1"/>
</dbReference>
<reference evidence="16" key="1">
    <citation type="submission" date="2022-04" db="EMBL/GenBank/DDBJ databases">
        <authorList>
            <person name="Criscuolo A."/>
        </authorList>
    </citation>
    <scope>NUCLEOTIDE SEQUENCE</scope>
    <source>
        <strain evidence="16">CIP111895</strain>
    </source>
</reference>
<dbReference type="PANTHER" id="PTHR34299">
    <property type="entry name" value="DIACYLGLYCEROL KINASE"/>
    <property type="match status" value="1"/>
</dbReference>
<organism evidence="16 17">
    <name type="scientific">Neobacillus rhizosphaerae</name>
    <dbReference type="NCBI Taxonomy" id="2880965"/>
    <lineage>
        <taxon>Bacteria</taxon>
        <taxon>Bacillati</taxon>
        <taxon>Bacillota</taxon>
        <taxon>Bacilli</taxon>
        <taxon>Bacillales</taxon>
        <taxon>Bacillaceae</taxon>
        <taxon>Neobacillus</taxon>
    </lineage>
</organism>
<evidence type="ECO:0000256" key="4">
    <source>
        <dbReference type="ARBA" id="ARBA00022516"/>
    </source>
</evidence>
<keyword evidence="10 15" id="KW-1133">Transmembrane helix</keyword>
<keyword evidence="8 16" id="KW-0418">Kinase</keyword>
<evidence type="ECO:0000256" key="9">
    <source>
        <dbReference type="ARBA" id="ARBA00022840"/>
    </source>
</evidence>
<feature type="transmembrane region" description="Helical" evidence="15">
    <location>
        <begin position="98"/>
        <end position="123"/>
    </location>
</feature>
<evidence type="ECO:0000256" key="2">
    <source>
        <dbReference type="ARBA" id="ARBA00005967"/>
    </source>
</evidence>
<dbReference type="InterPro" id="IPR033717">
    <property type="entry name" value="UDPK"/>
</dbReference>
<evidence type="ECO:0000256" key="15">
    <source>
        <dbReference type="SAM" id="Phobius"/>
    </source>
</evidence>
<evidence type="ECO:0000256" key="13">
    <source>
        <dbReference type="ARBA" id="ARBA00023209"/>
    </source>
</evidence>
<accession>A0ABN8KSL4</accession>
<dbReference type="PROSITE" id="PS01069">
    <property type="entry name" value="DAGK_PROKAR"/>
    <property type="match status" value="1"/>
</dbReference>
<evidence type="ECO:0000256" key="6">
    <source>
        <dbReference type="ARBA" id="ARBA00022692"/>
    </source>
</evidence>
<keyword evidence="7" id="KW-0547">Nucleotide-binding</keyword>
<keyword evidence="14" id="KW-1208">Phospholipid metabolism</keyword>
<dbReference type="InterPro" id="IPR036945">
    <property type="entry name" value="DAGK_sf"/>
</dbReference>
<evidence type="ECO:0000256" key="3">
    <source>
        <dbReference type="ARBA" id="ARBA00022475"/>
    </source>
</evidence>
<evidence type="ECO:0000256" key="11">
    <source>
        <dbReference type="ARBA" id="ARBA00023098"/>
    </source>
</evidence>
<keyword evidence="6 15" id="KW-0812">Transmembrane</keyword>
<comment type="similarity">
    <text evidence="2">Belongs to the bacterial diacylglycerol kinase family.</text>
</comment>
<dbReference type="EMBL" id="CALBWS010000016">
    <property type="protein sequence ID" value="CAH2715437.1"/>
    <property type="molecule type" value="Genomic_DNA"/>
</dbReference>
<keyword evidence="5 16" id="KW-0808">Transferase</keyword>
<dbReference type="Gene3D" id="1.10.287.3610">
    <property type="match status" value="1"/>
</dbReference>
<evidence type="ECO:0000313" key="16">
    <source>
        <dbReference type="EMBL" id="CAH2715437.1"/>
    </source>
</evidence>
<dbReference type="Pfam" id="PF01219">
    <property type="entry name" value="DAGK_prokar"/>
    <property type="match status" value="1"/>
</dbReference>
<keyword evidence="11" id="KW-0443">Lipid metabolism</keyword>
<keyword evidence="3" id="KW-1003">Cell membrane</keyword>
<dbReference type="EC" id="2.7.1.66" evidence="16"/>
<name>A0ABN8KSL4_9BACI</name>
<evidence type="ECO:0000256" key="5">
    <source>
        <dbReference type="ARBA" id="ARBA00022679"/>
    </source>
</evidence>
<proteinExistence type="inferred from homology"/>
<feature type="transmembrane region" description="Helical" evidence="15">
    <location>
        <begin position="35"/>
        <end position="52"/>
    </location>
</feature>
<feature type="transmembrane region" description="Helical" evidence="15">
    <location>
        <begin position="12"/>
        <end position="28"/>
    </location>
</feature>
<evidence type="ECO:0000256" key="7">
    <source>
        <dbReference type="ARBA" id="ARBA00022741"/>
    </source>
</evidence>
<dbReference type="GO" id="GO:0036433">
    <property type="term" value="F:di-trans, poly-cis-undecaprenol kinase activity"/>
    <property type="evidence" value="ECO:0007669"/>
    <property type="project" value="UniProtKB-EC"/>
</dbReference>
<keyword evidence="9" id="KW-0067">ATP-binding</keyword>
<sequence length="126" mass="14100">MDLQDKRKPIPFISSFSFAVSGIMTALKTERNMRIHFISSVIVLVLSFYFSITKMEWLFILFVIGGMFALELINTAIERVVDLVTVEYHPLAKQAKDLAAGAVLVYAALAVAIGIVIFLPYALHMF</sequence>
<dbReference type="CDD" id="cd14265">
    <property type="entry name" value="UDPK_IM_like"/>
    <property type="match status" value="1"/>
</dbReference>
<feature type="transmembrane region" description="Helical" evidence="15">
    <location>
        <begin position="58"/>
        <end position="77"/>
    </location>
</feature>
<gene>
    <name evidence="16" type="primary">dgkA</name>
    <name evidence="16" type="ORF">BACCIP111895_02621</name>
</gene>
<keyword evidence="12 15" id="KW-0472">Membrane</keyword>
<protein>
    <submittedName>
        <fullName evidence="16">Undecaprenol kinase</fullName>
        <ecNumber evidence="16">2.7.1.66</ecNumber>
    </submittedName>
</protein>
<comment type="subcellular location">
    <subcellularLocation>
        <location evidence="1">Cell membrane</location>
        <topology evidence="1">Multi-pass membrane protein</topology>
    </subcellularLocation>
</comment>
<evidence type="ECO:0000256" key="14">
    <source>
        <dbReference type="ARBA" id="ARBA00023264"/>
    </source>
</evidence>
<evidence type="ECO:0000256" key="12">
    <source>
        <dbReference type="ARBA" id="ARBA00023136"/>
    </source>
</evidence>
<evidence type="ECO:0000313" key="17">
    <source>
        <dbReference type="Proteomes" id="UP000838308"/>
    </source>
</evidence>
<dbReference type="InterPro" id="IPR000829">
    <property type="entry name" value="DAGK"/>
</dbReference>
<comment type="caution">
    <text evidence="16">The sequence shown here is derived from an EMBL/GenBank/DDBJ whole genome shotgun (WGS) entry which is preliminary data.</text>
</comment>
<dbReference type="RefSeq" id="WP_248735711.1">
    <property type="nucleotide sequence ID" value="NZ_CALBWS010000016.1"/>
</dbReference>
<dbReference type="Proteomes" id="UP000838308">
    <property type="component" value="Unassembled WGS sequence"/>
</dbReference>
<keyword evidence="17" id="KW-1185">Reference proteome</keyword>